<dbReference type="GO" id="GO:0004648">
    <property type="term" value="F:O-phospho-L-serine:2-oxoglutarate aminotransferase activity"/>
    <property type="evidence" value="ECO:0007669"/>
    <property type="project" value="UniProtKB-EC"/>
</dbReference>
<dbReference type="EMBL" id="CADCUX010000259">
    <property type="protein sequence ID" value="CAA9405291.1"/>
    <property type="molecule type" value="Genomic_DNA"/>
</dbReference>
<sequence>GTRRPLADERAVQAQGRCAGRSLPEGRASPGNDPAQGPPVRWRHARLDLQRHAARGRQGPGCVHEGIRGPAWL</sequence>
<feature type="non-terminal residue" evidence="2">
    <location>
        <position position="73"/>
    </location>
</feature>
<feature type="region of interest" description="Disordered" evidence="1">
    <location>
        <begin position="52"/>
        <end position="73"/>
    </location>
</feature>
<accession>A0A6J4PB52</accession>
<feature type="non-terminal residue" evidence="2">
    <location>
        <position position="1"/>
    </location>
</feature>
<protein>
    <submittedName>
        <fullName evidence="2">Phosphoserine aminotransferase</fullName>
        <ecNumber evidence="2">2.6.1.52</ecNumber>
    </submittedName>
</protein>
<feature type="compositionally biased region" description="Basic and acidic residues" evidence="1">
    <location>
        <begin position="1"/>
        <end position="11"/>
    </location>
</feature>
<proteinExistence type="predicted"/>
<keyword evidence="2" id="KW-0032">Aminotransferase</keyword>
<gene>
    <name evidence="2" type="ORF">AVDCRST_MAG51-1106</name>
</gene>
<organism evidence="2">
    <name type="scientific">uncultured Ramlibacter sp</name>
    <dbReference type="NCBI Taxonomy" id="260755"/>
    <lineage>
        <taxon>Bacteria</taxon>
        <taxon>Pseudomonadati</taxon>
        <taxon>Pseudomonadota</taxon>
        <taxon>Betaproteobacteria</taxon>
        <taxon>Burkholderiales</taxon>
        <taxon>Comamonadaceae</taxon>
        <taxon>Ramlibacter</taxon>
        <taxon>environmental samples</taxon>
    </lineage>
</organism>
<name>A0A6J4PB52_9BURK</name>
<evidence type="ECO:0000256" key="1">
    <source>
        <dbReference type="SAM" id="MobiDB-lite"/>
    </source>
</evidence>
<feature type="region of interest" description="Disordered" evidence="1">
    <location>
        <begin position="1"/>
        <end position="39"/>
    </location>
</feature>
<reference evidence="2" key="1">
    <citation type="submission" date="2020-02" db="EMBL/GenBank/DDBJ databases">
        <authorList>
            <person name="Meier V. D."/>
        </authorList>
    </citation>
    <scope>NUCLEOTIDE SEQUENCE</scope>
    <source>
        <strain evidence="2">AVDCRST_MAG51</strain>
    </source>
</reference>
<dbReference type="EC" id="2.6.1.52" evidence="2"/>
<evidence type="ECO:0000313" key="2">
    <source>
        <dbReference type="EMBL" id="CAA9405291.1"/>
    </source>
</evidence>
<dbReference type="AlphaFoldDB" id="A0A6J4PB52"/>
<keyword evidence="2" id="KW-0808">Transferase</keyword>